<proteinExistence type="predicted"/>
<evidence type="ECO:0008006" key="3">
    <source>
        <dbReference type="Google" id="ProtNLM"/>
    </source>
</evidence>
<dbReference type="InterPro" id="IPR025990">
    <property type="entry name" value="zinc_ribbon_bacterial"/>
</dbReference>
<organism evidence="1 2">
    <name type="scientific">Enhygromyxa salina</name>
    <dbReference type="NCBI Taxonomy" id="215803"/>
    <lineage>
        <taxon>Bacteria</taxon>
        <taxon>Pseudomonadati</taxon>
        <taxon>Myxococcota</taxon>
        <taxon>Polyangia</taxon>
        <taxon>Nannocystales</taxon>
        <taxon>Nannocystaceae</taxon>
        <taxon>Enhygromyxa</taxon>
    </lineage>
</organism>
<reference evidence="1 2" key="1">
    <citation type="submission" date="2018-03" db="EMBL/GenBank/DDBJ databases">
        <title>Draft Genome Sequences of the Obligatory Marine Myxobacteria Enhygromyxa salina SWB007.</title>
        <authorList>
            <person name="Poehlein A."/>
            <person name="Moghaddam J.A."/>
            <person name="Harms H."/>
            <person name="Alanjari M."/>
            <person name="Koenig G.M."/>
            <person name="Daniel R."/>
            <person name="Schaeberle T.F."/>
        </authorList>
    </citation>
    <scope>NUCLEOTIDE SEQUENCE [LARGE SCALE GENOMIC DNA]</scope>
    <source>
        <strain evidence="1 2">SWB007</strain>
    </source>
</reference>
<protein>
    <recommendedName>
        <fullName evidence="3">CPXCG motif-containing cysteine-rich protein</fullName>
    </recommendedName>
</protein>
<dbReference type="AlphaFoldDB" id="A0A2S9YRQ9"/>
<name>A0A2S9YRQ9_9BACT</name>
<sequence>MDDVVEVSCPWCGERQELWVDPATTGQMVQDCDVCCRPWQVFVSRDELGQLQVHVERS</sequence>
<dbReference type="EMBL" id="PVNL01000049">
    <property type="protein sequence ID" value="PRQ07783.1"/>
    <property type="molecule type" value="Genomic_DNA"/>
</dbReference>
<dbReference type="Proteomes" id="UP000238823">
    <property type="component" value="Unassembled WGS sequence"/>
</dbReference>
<dbReference type="OrthoDB" id="9814566at2"/>
<comment type="caution">
    <text evidence="1">The sequence shown here is derived from an EMBL/GenBank/DDBJ whole genome shotgun (WGS) entry which is preliminary data.</text>
</comment>
<accession>A0A2S9YRQ9</accession>
<gene>
    <name evidence="1" type="ORF">ENSA7_24550</name>
</gene>
<evidence type="ECO:0000313" key="2">
    <source>
        <dbReference type="Proteomes" id="UP000238823"/>
    </source>
</evidence>
<dbReference type="Pfam" id="PF14255">
    <property type="entry name" value="Zn_ribbon_21"/>
    <property type="match status" value="1"/>
</dbReference>
<evidence type="ECO:0000313" key="1">
    <source>
        <dbReference type="EMBL" id="PRQ07783.1"/>
    </source>
</evidence>
<dbReference type="RefSeq" id="WP_106089483.1">
    <property type="nucleotide sequence ID" value="NZ_PVNL01000049.1"/>
</dbReference>